<dbReference type="AlphaFoldDB" id="A0A165H0H0"/>
<dbReference type="OrthoDB" id="3365698at2759"/>
<dbReference type="EMBL" id="KV426031">
    <property type="protein sequence ID" value="KZV91270.1"/>
    <property type="molecule type" value="Genomic_DNA"/>
</dbReference>
<organism evidence="1 2">
    <name type="scientific">Exidia glandulosa HHB12029</name>
    <dbReference type="NCBI Taxonomy" id="1314781"/>
    <lineage>
        <taxon>Eukaryota</taxon>
        <taxon>Fungi</taxon>
        <taxon>Dikarya</taxon>
        <taxon>Basidiomycota</taxon>
        <taxon>Agaricomycotina</taxon>
        <taxon>Agaricomycetes</taxon>
        <taxon>Auriculariales</taxon>
        <taxon>Exidiaceae</taxon>
        <taxon>Exidia</taxon>
    </lineage>
</organism>
<proteinExistence type="predicted"/>
<evidence type="ECO:0000313" key="1">
    <source>
        <dbReference type="EMBL" id="KZV91270.1"/>
    </source>
</evidence>
<name>A0A165H0H0_EXIGL</name>
<sequence>MDTNADIASISGQECFLLAKDKLAAFSSLASAAVSSCDQSDIQHEQFRKLSVATSSSLRVLVALTNALATDNPKRGLFATAPPSVLAEILRAWQANDLSSTDSSPTFPFVAAAVNKHWRSVALSTSCIWTRVVFDFARAERRHEYFKLVLHRSKTCPINLRILGAPPSAYDETVPSELLLQLLTSASHIDIHFRYAGLHDMHFDDSILALFQADFPFLESIEIHTSRAHGAFPSGTRLLTSAPRLCYLGAGNLPLTAFDMDSLRSLTAFSSERGLSDEDYAAISSKWSGLSSLTLLPSRDHSERKSLVLPALTSLRCSRGAVITSFQSAEHFSCLRALDILYTSNILDALSALLQSSPCVSLQELTLRESFGNGPLPQTCLLALTKTVPNIQLIRLHGFLFSKTVSEFFEAWQQESTTTLTLLPNIATLVFERCTIDVSVANSVLRFLQRIRERRRSVDVVILSRSGTQSQFPLWLETRLRQVVGRLTVGTSRSDEPKCTSELTSGGASLITCTIPRV</sequence>
<gene>
    <name evidence="1" type="ORF">EXIGLDRAFT_770062</name>
</gene>
<dbReference type="InParanoid" id="A0A165H0H0"/>
<dbReference type="Proteomes" id="UP000077266">
    <property type="component" value="Unassembled WGS sequence"/>
</dbReference>
<reference evidence="1 2" key="1">
    <citation type="journal article" date="2016" name="Mol. Biol. Evol.">
        <title>Comparative Genomics of Early-Diverging Mushroom-Forming Fungi Provides Insights into the Origins of Lignocellulose Decay Capabilities.</title>
        <authorList>
            <person name="Nagy L.G."/>
            <person name="Riley R."/>
            <person name="Tritt A."/>
            <person name="Adam C."/>
            <person name="Daum C."/>
            <person name="Floudas D."/>
            <person name="Sun H."/>
            <person name="Yadav J.S."/>
            <person name="Pangilinan J."/>
            <person name="Larsson K.H."/>
            <person name="Matsuura K."/>
            <person name="Barry K."/>
            <person name="Labutti K."/>
            <person name="Kuo R."/>
            <person name="Ohm R.A."/>
            <person name="Bhattacharya S.S."/>
            <person name="Shirouzu T."/>
            <person name="Yoshinaga Y."/>
            <person name="Martin F.M."/>
            <person name="Grigoriev I.V."/>
            <person name="Hibbett D.S."/>
        </authorList>
    </citation>
    <scope>NUCLEOTIDE SEQUENCE [LARGE SCALE GENOMIC DNA]</scope>
    <source>
        <strain evidence="1 2">HHB12029</strain>
    </source>
</reference>
<evidence type="ECO:0008006" key="3">
    <source>
        <dbReference type="Google" id="ProtNLM"/>
    </source>
</evidence>
<dbReference type="SUPFAM" id="SSF52047">
    <property type="entry name" value="RNI-like"/>
    <property type="match status" value="1"/>
</dbReference>
<accession>A0A165H0H0</accession>
<protein>
    <recommendedName>
        <fullName evidence="3">F-box domain-containing protein</fullName>
    </recommendedName>
</protein>
<keyword evidence="2" id="KW-1185">Reference proteome</keyword>
<evidence type="ECO:0000313" key="2">
    <source>
        <dbReference type="Proteomes" id="UP000077266"/>
    </source>
</evidence>